<dbReference type="eggNOG" id="ENOG502QYM9">
    <property type="taxonomic scope" value="Eukaryota"/>
</dbReference>
<dbReference type="AlphaFoldDB" id="K0SPG8"/>
<keyword evidence="3" id="KW-1133">Transmembrane helix</keyword>
<evidence type="ECO:0000313" key="4">
    <source>
        <dbReference type="EMBL" id="EJK62911.1"/>
    </source>
</evidence>
<keyword evidence="3" id="KW-0812">Transmembrane</keyword>
<evidence type="ECO:0000256" key="1">
    <source>
        <dbReference type="SAM" id="Coils"/>
    </source>
</evidence>
<protein>
    <submittedName>
        <fullName evidence="4">Uncharacterized protein</fullName>
    </submittedName>
</protein>
<name>K0SPG8_THAOC</name>
<dbReference type="OMA" id="GLANYNG"/>
<keyword evidence="3" id="KW-0472">Membrane</keyword>
<dbReference type="EMBL" id="AGNL01018543">
    <property type="protein sequence ID" value="EJK62911.1"/>
    <property type="molecule type" value="Genomic_DNA"/>
</dbReference>
<organism evidence="4 5">
    <name type="scientific">Thalassiosira oceanica</name>
    <name type="common">Marine diatom</name>
    <dbReference type="NCBI Taxonomy" id="159749"/>
    <lineage>
        <taxon>Eukaryota</taxon>
        <taxon>Sar</taxon>
        <taxon>Stramenopiles</taxon>
        <taxon>Ochrophyta</taxon>
        <taxon>Bacillariophyta</taxon>
        <taxon>Coscinodiscophyceae</taxon>
        <taxon>Thalassiosirophycidae</taxon>
        <taxon>Thalassiosirales</taxon>
        <taxon>Thalassiosiraceae</taxon>
        <taxon>Thalassiosira</taxon>
    </lineage>
</organism>
<sequence>MSSLRQVKKDGKDEDVESQSLLAQGKPSSPAKVGGGGHNPVFLAKVVARKVFDIIMADDDDADLMTVAGIVTLLKDIILGVILGVLTISFLILLDHRNIVHFQSAHNFRNAAFQLMNDPETIASLEEDSEMKFVTLQEYESKMKEIDGVQEKIKNSQETLEKRNKEAEEKQKEIEEIKDEHKKLMENPLLGLANYNGGGRWSGKLSCDQRVSYLQDTYNTRPLIAKIDAMKHGKRLSTDI</sequence>
<feature type="coiled-coil region" evidence="1">
    <location>
        <begin position="139"/>
        <end position="187"/>
    </location>
</feature>
<keyword evidence="1" id="KW-0175">Coiled coil</keyword>
<feature type="transmembrane region" description="Helical" evidence="3">
    <location>
        <begin position="77"/>
        <end position="94"/>
    </location>
</feature>
<dbReference type="OrthoDB" id="10580806at2759"/>
<dbReference type="Proteomes" id="UP000266841">
    <property type="component" value="Unassembled WGS sequence"/>
</dbReference>
<accession>K0SPG8</accession>
<keyword evidence="5" id="KW-1185">Reference proteome</keyword>
<reference evidence="4 5" key="1">
    <citation type="journal article" date="2012" name="Genome Biol.">
        <title>Genome and low-iron response of an oceanic diatom adapted to chronic iron limitation.</title>
        <authorList>
            <person name="Lommer M."/>
            <person name="Specht M."/>
            <person name="Roy A.S."/>
            <person name="Kraemer L."/>
            <person name="Andreson R."/>
            <person name="Gutowska M.A."/>
            <person name="Wolf J."/>
            <person name="Bergner S.V."/>
            <person name="Schilhabel M.B."/>
            <person name="Klostermeier U.C."/>
            <person name="Beiko R.G."/>
            <person name="Rosenstiel P."/>
            <person name="Hippler M."/>
            <person name="Laroche J."/>
        </authorList>
    </citation>
    <scope>NUCLEOTIDE SEQUENCE [LARGE SCALE GENOMIC DNA]</scope>
    <source>
        <strain evidence="4 5">CCMP1005</strain>
    </source>
</reference>
<comment type="caution">
    <text evidence="4">The sequence shown here is derived from an EMBL/GenBank/DDBJ whole genome shotgun (WGS) entry which is preliminary data.</text>
</comment>
<feature type="region of interest" description="Disordered" evidence="2">
    <location>
        <begin position="1"/>
        <end position="34"/>
    </location>
</feature>
<gene>
    <name evidence="4" type="ORF">THAOC_16458</name>
</gene>
<evidence type="ECO:0000313" key="5">
    <source>
        <dbReference type="Proteomes" id="UP000266841"/>
    </source>
</evidence>
<evidence type="ECO:0000256" key="2">
    <source>
        <dbReference type="SAM" id="MobiDB-lite"/>
    </source>
</evidence>
<proteinExistence type="predicted"/>
<evidence type="ECO:0000256" key="3">
    <source>
        <dbReference type="SAM" id="Phobius"/>
    </source>
</evidence>